<dbReference type="SUPFAM" id="SSF63999">
    <property type="entry name" value="Thiamin pyrophosphokinase, catalytic domain"/>
    <property type="match status" value="1"/>
</dbReference>
<evidence type="ECO:0000259" key="6">
    <source>
        <dbReference type="SMART" id="SM00983"/>
    </source>
</evidence>
<keyword evidence="4" id="KW-0067">ATP-binding</keyword>
<proteinExistence type="predicted"/>
<accession>E3H9Z6</accession>
<evidence type="ECO:0000256" key="1">
    <source>
        <dbReference type="ARBA" id="ARBA00022679"/>
    </source>
</evidence>
<dbReference type="STRING" id="572544.Ilyop_1344"/>
<dbReference type="GO" id="GO:0016301">
    <property type="term" value="F:kinase activity"/>
    <property type="evidence" value="ECO:0007669"/>
    <property type="project" value="UniProtKB-KW"/>
</dbReference>
<dbReference type="GO" id="GO:0005524">
    <property type="term" value="F:ATP binding"/>
    <property type="evidence" value="ECO:0007669"/>
    <property type="project" value="UniProtKB-KW"/>
</dbReference>
<gene>
    <name evidence="7" type="ordered locus">Ilyop_1344</name>
</gene>
<evidence type="ECO:0000256" key="4">
    <source>
        <dbReference type="ARBA" id="ARBA00022840"/>
    </source>
</evidence>
<evidence type="ECO:0000256" key="3">
    <source>
        <dbReference type="ARBA" id="ARBA00022777"/>
    </source>
</evidence>
<dbReference type="CDD" id="cd07995">
    <property type="entry name" value="TPK"/>
    <property type="match status" value="1"/>
</dbReference>
<dbReference type="eggNOG" id="COG1564">
    <property type="taxonomic scope" value="Bacteria"/>
</dbReference>
<evidence type="ECO:0000256" key="5">
    <source>
        <dbReference type="NCBIfam" id="TIGR01378"/>
    </source>
</evidence>
<keyword evidence="2" id="KW-0547">Nucleotide-binding</keyword>
<dbReference type="GO" id="GO:0004788">
    <property type="term" value="F:thiamine diphosphokinase activity"/>
    <property type="evidence" value="ECO:0007669"/>
    <property type="project" value="UniProtKB-UniRule"/>
</dbReference>
<reference evidence="7 8" key="1">
    <citation type="journal article" date="2010" name="Stand. Genomic Sci.">
        <title>Complete genome sequence of Ilyobacter polytropus type strain (CuHbu1).</title>
        <authorList>
            <person name="Sikorski J."/>
            <person name="Chertkov O."/>
            <person name="Lapidus A."/>
            <person name="Nolan M."/>
            <person name="Lucas S."/>
            <person name="Del Rio T.G."/>
            <person name="Tice H."/>
            <person name="Cheng J.F."/>
            <person name="Tapia R."/>
            <person name="Han C."/>
            <person name="Goodwin L."/>
            <person name="Pitluck S."/>
            <person name="Liolios K."/>
            <person name="Ivanova N."/>
            <person name="Mavromatis K."/>
            <person name="Mikhailova N."/>
            <person name="Pati A."/>
            <person name="Chen A."/>
            <person name="Palaniappan K."/>
            <person name="Land M."/>
            <person name="Hauser L."/>
            <person name="Chang Y.J."/>
            <person name="Jeffries C.D."/>
            <person name="Brambilla E."/>
            <person name="Yasawong M."/>
            <person name="Rohde M."/>
            <person name="Pukall R."/>
            <person name="Spring S."/>
            <person name="Goker M."/>
            <person name="Woyke T."/>
            <person name="Bristow J."/>
            <person name="Eisen J.A."/>
            <person name="Markowitz V."/>
            <person name="Hugenholtz P."/>
            <person name="Kyrpides N.C."/>
            <person name="Klenk H.P."/>
        </authorList>
    </citation>
    <scope>NUCLEOTIDE SEQUENCE [LARGE SCALE GENOMIC DNA]</scope>
    <source>
        <strain evidence="8">ATCC 51220 / DSM 2926 / LMG 16218 / CuHBu1</strain>
    </source>
</reference>
<dbReference type="HOGENOM" id="CLU_044237_1_1_0"/>
<dbReference type="InterPro" id="IPR036371">
    <property type="entry name" value="TPK_B1-bd_sf"/>
</dbReference>
<evidence type="ECO:0000256" key="2">
    <source>
        <dbReference type="ARBA" id="ARBA00022741"/>
    </source>
</evidence>
<dbReference type="EMBL" id="CP002281">
    <property type="protein sequence ID" value="ADO83124.1"/>
    <property type="molecule type" value="Genomic_DNA"/>
</dbReference>
<keyword evidence="1" id="KW-0808">Transferase</keyword>
<dbReference type="GO" id="GO:0009229">
    <property type="term" value="P:thiamine diphosphate biosynthetic process"/>
    <property type="evidence" value="ECO:0007669"/>
    <property type="project" value="InterPro"/>
</dbReference>
<dbReference type="InterPro" id="IPR006282">
    <property type="entry name" value="Thi_PPkinase"/>
</dbReference>
<dbReference type="Gene3D" id="3.40.50.10240">
    <property type="entry name" value="Thiamin pyrophosphokinase, catalytic domain"/>
    <property type="match status" value="1"/>
</dbReference>
<dbReference type="SMART" id="SM00983">
    <property type="entry name" value="TPK_B1_binding"/>
    <property type="match status" value="1"/>
</dbReference>
<evidence type="ECO:0000313" key="7">
    <source>
        <dbReference type="EMBL" id="ADO83124.1"/>
    </source>
</evidence>
<protein>
    <recommendedName>
        <fullName evidence="5">Thiamine diphosphokinase</fullName>
        <ecNumber evidence="5">2.7.6.2</ecNumber>
    </recommendedName>
</protein>
<sequence length="215" mass="24970">MMTDTIPMKRAIVFLNGELLEEDKFYKEFIKDDDDIYCADGGAMHTYKLGKIPIEIIGDMDSVSKDVLVYYENKKTIIKRFSKDKDFTDGELILEYLDSKNYDEVIVFAAMGGRTDHALTNLNLIFKYKKTKFISEKEEIFAVDRYFKFENQIGKEVSFIPFSDEISRLTLKGFKFPLDRYKLKRGSSICMSNIIIENTAEINFENGTLLCILQK</sequence>
<dbReference type="AlphaFoldDB" id="E3H9Z6"/>
<dbReference type="PANTHER" id="PTHR41299:SF1">
    <property type="entry name" value="THIAMINE PYROPHOSPHOKINASE"/>
    <property type="match status" value="1"/>
</dbReference>
<dbReference type="GO" id="GO:0006772">
    <property type="term" value="P:thiamine metabolic process"/>
    <property type="evidence" value="ECO:0007669"/>
    <property type="project" value="UniProtKB-UniRule"/>
</dbReference>
<evidence type="ECO:0000313" key="8">
    <source>
        <dbReference type="Proteomes" id="UP000006875"/>
    </source>
</evidence>
<dbReference type="InterPro" id="IPR007371">
    <property type="entry name" value="TPK_catalytic"/>
</dbReference>
<dbReference type="InterPro" id="IPR007373">
    <property type="entry name" value="Thiamin_PyroPKinase_B1-bd"/>
</dbReference>
<dbReference type="Pfam" id="PF04263">
    <property type="entry name" value="TPK_catalytic"/>
    <property type="match status" value="1"/>
</dbReference>
<keyword evidence="8" id="KW-1185">Reference proteome</keyword>
<dbReference type="SUPFAM" id="SSF63862">
    <property type="entry name" value="Thiamin pyrophosphokinase, substrate-binding domain"/>
    <property type="match status" value="1"/>
</dbReference>
<dbReference type="GO" id="GO:0030975">
    <property type="term" value="F:thiamine binding"/>
    <property type="evidence" value="ECO:0007669"/>
    <property type="project" value="InterPro"/>
</dbReference>
<dbReference type="PANTHER" id="PTHR41299">
    <property type="entry name" value="THIAMINE PYROPHOSPHOKINASE"/>
    <property type="match status" value="1"/>
</dbReference>
<dbReference type="Proteomes" id="UP000006875">
    <property type="component" value="Chromosome"/>
</dbReference>
<organism evidence="7 8">
    <name type="scientific">Ilyobacter polytropus (strain ATCC 51220 / DSM 2926 / LMG 16218 / CuHBu1)</name>
    <dbReference type="NCBI Taxonomy" id="572544"/>
    <lineage>
        <taxon>Bacteria</taxon>
        <taxon>Fusobacteriati</taxon>
        <taxon>Fusobacteriota</taxon>
        <taxon>Fusobacteriia</taxon>
        <taxon>Fusobacteriales</taxon>
        <taxon>Fusobacteriaceae</taxon>
        <taxon>Ilyobacter</taxon>
    </lineage>
</organism>
<dbReference type="InterPro" id="IPR036759">
    <property type="entry name" value="TPK_catalytic_sf"/>
</dbReference>
<feature type="domain" description="Thiamin pyrophosphokinase thiamin-binding" evidence="6">
    <location>
        <begin position="144"/>
        <end position="210"/>
    </location>
</feature>
<dbReference type="InterPro" id="IPR053149">
    <property type="entry name" value="TPK"/>
</dbReference>
<keyword evidence="3" id="KW-0418">Kinase</keyword>
<dbReference type="EC" id="2.7.6.2" evidence="5"/>
<dbReference type="Pfam" id="PF04265">
    <property type="entry name" value="TPK_B1_binding"/>
    <property type="match status" value="1"/>
</dbReference>
<dbReference type="KEGG" id="ipo:Ilyop_1344"/>
<name>E3H9Z6_ILYPC</name>
<dbReference type="NCBIfam" id="TIGR01378">
    <property type="entry name" value="thi_PPkinase"/>
    <property type="match status" value="1"/>
</dbReference>